<reference evidence="2" key="1">
    <citation type="journal article" date="2018" name="Front. Microbiol.">
        <title>Genome-Based Analysis Reveals the Taxonomy and Diversity of the Family Idiomarinaceae.</title>
        <authorList>
            <person name="Liu Y."/>
            <person name="Lai Q."/>
            <person name="Shao Z."/>
        </authorList>
    </citation>
    <scope>NUCLEOTIDE SEQUENCE [LARGE SCALE GENOMIC DNA]</scope>
    <source>
        <strain evidence="2">GBPy7</strain>
    </source>
</reference>
<keyword evidence="2" id="KW-1185">Reference proteome</keyword>
<accession>A0A432VTD5</accession>
<evidence type="ECO:0008006" key="3">
    <source>
        <dbReference type="Google" id="ProtNLM"/>
    </source>
</evidence>
<comment type="caution">
    <text evidence="1">The sequence shown here is derived from an EMBL/GenBank/DDBJ whole genome shotgun (WGS) entry which is preliminary data.</text>
</comment>
<name>A0A432VTD5_9GAMM</name>
<dbReference type="AlphaFoldDB" id="A0A432VTD5"/>
<proteinExistence type="predicted"/>
<dbReference type="Proteomes" id="UP000288395">
    <property type="component" value="Unassembled WGS sequence"/>
</dbReference>
<gene>
    <name evidence="1" type="ORF">CWE08_09455</name>
</gene>
<sequence length="539" mass="61279">MLATIIGSIARASRTRTTATRSHHLISLQNIIPNIEQRLPPLVAGETHCFVVQSSIWADFFIEHISMQQSTLVLGTADTVERMQRYTSDLLSNKNLHLAEWKHSRWLRPSSLLRSIAQAAAGSKVIVFNVNYRELSAVEQALCNRTFLLRLKNWASANGKLLIFTLQAEIDNPDLREFLNTSARAFGSLHMIYQGQPNWRWLLQYWFRGYTINRWNWELEEQRLPNGGITFEFVNHDNFASDTRRLGEKAPRFICDAGVDEGEFLPSEWQKIVYETDLRDELPQGSDALVILGISSRDKLLQVAERVFQLRKYFGPYLRIIVRERDESLRLQDERILISSGANLVLPSELGTRRVIGVAETTVGFKFTHTLPDNFADIKTSQIMDDVRGYLAPGMFLDKVLTLEKKAERQALDSVLIRAEPGTGLTAHTLVRRFSSRRPGDIISVLQGQVYLYLYGCRESDVSNVLYMNFGIPSDNLFKNEVRIVKHGQIIDARDGLVEDEHAAPSPVLDIQYSSRGESSVTRKVVEKTAPGVRKADFL</sequence>
<dbReference type="GO" id="GO:0035438">
    <property type="term" value="F:cyclic-di-GMP binding"/>
    <property type="evidence" value="ECO:0007669"/>
    <property type="project" value="InterPro"/>
</dbReference>
<evidence type="ECO:0000313" key="1">
    <source>
        <dbReference type="EMBL" id="RUO19647.1"/>
    </source>
</evidence>
<evidence type="ECO:0000313" key="2">
    <source>
        <dbReference type="Proteomes" id="UP000288395"/>
    </source>
</evidence>
<dbReference type="InterPro" id="IPR017745">
    <property type="entry name" value="BcsE"/>
</dbReference>
<dbReference type="EMBL" id="PIPJ01000007">
    <property type="protein sequence ID" value="RUO19647.1"/>
    <property type="molecule type" value="Genomic_DNA"/>
</dbReference>
<protein>
    <recommendedName>
        <fullName evidence="3">Cellulose biosynthesis protein BcsE</fullName>
    </recommendedName>
</protein>
<organism evidence="1 2">
    <name type="scientific">Aliidiomarina iranensis</name>
    <dbReference type="NCBI Taxonomy" id="1434071"/>
    <lineage>
        <taxon>Bacteria</taxon>
        <taxon>Pseudomonadati</taxon>
        <taxon>Pseudomonadota</taxon>
        <taxon>Gammaproteobacteria</taxon>
        <taxon>Alteromonadales</taxon>
        <taxon>Idiomarinaceae</taxon>
        <taxon>Aliidiomarina</taxon>
    </lineage>
</organism>
<dbReference type="Pfam" id="PF10995">
    <property type="entry name" value="CBP_BcsE"/>
    <property type="match status" value="1"/>
</dbReference>